<sequence length="779" mass="86010">MRFFILLLCCISATVLSFANTEDGKGIVTGQVFTVDGDPAPGVRVALKGTNRGTLTDEKGKFTLRNINEGSYELQISLPGYETITRSVTVENNRTVAVTMELTISKKQLDEVVITGGRHKIVDKQTDYVARMPINNLENPQVYNIVSNELLKEQVVTNMQDALKAAPGVVPVSYPSGGVGTMSRGFSTGIGARNGLRSDLGRSSADVSNIERIEFIKGPSGTLFGTGASSFGGVVNLVTKKPGETFFGTTGLTVGSFGLSRLTADINAPVNKDKTVLARVNTAIQRQNSFSDFGRVSSFAFAPSVLYKVNEKLTVLFDAEIFNANSSRPTYTTVNVAKTGYTSFEDIPLPYSASVYDNDLDSKTQSQKYFVEAKYRISDQWTSSTNISYVNELTEYSYQTYNTWVAKDSLARYVGIWGPIKNTFTNAQQNFVGKFNTGALKHTLLLGVSYTDYYANGMSKSAPNFDTINIHNTYKLITKEHANKILLQPERVSSRGTSQNQYIGAYVSEVLNISDRLYAMLSLRFDRFIQKTGGFNPGGYEQNSLSPKLGLVYQVVKNKVSLFGNYMNGFQNNNPQIEQPDGSVLNVQPVYANQWEVGIKSELLNGKVNTTFSYYTINIDNALRNEIIDNKQFTRQDGQQQSSGFELDVLANPVEGLNVILGYGYNENKIVKAAKNQGNIVAGAPRNIATYWVSYKFHNSVLQNWGIGAGGNSVSKSFFDDGNTLTIPAYTVVNGTLFYENTKWRAGFKLNNIGDAQYWDSYGIYYPTRNFSIDLAIKF</sequence>
<keyword evidence="11 14" id="KW-0472">Membrane</keyword>
<evidence type="ECO:0000256" key="3">
    <source>
        <dbReference type="ARBA" id="ARBA00022448"/>
    </source>
</evidence>
<comment type="caution">
    <text evidence="19">The sequence shown here is derived from an EMBL/GenBank/DDBJ whole genome shotgun (WGS) entry which is preliminary data.</text>
</comment>
<dbReference type="InterPro" id="IPR012910">
    <property type="entry name" value="Plug_dom"/>
</dbReference>
<dbReference type="Pfam" id="PF13715">
    <property type="entry name" value="CarbopepD_reg_2"/>
    <property type="match status" value="1"/>
</dbReference>
<evidence type="ECO:0000313" key="20">
    <source>
        <dbReference type="Proteomes" id="UP000321436"/>
    </source>
</evidence>
<dbReference type="Gene3D" id="2.170.130.10">
    <property type="entry name" value="TonB-dependent receptor, plug domain"/>
    <property type="match status" value="1"/>
</dbReference>
<keyword evidence="5" id="KW-0410">Iron transport</keyword>
<comment type="similarity">
    <text evidence="2 14 15">Belongs to the TonB-dependent receptor family.</text>
</comment>
<evidence type="ECO:0000256" key="11">
    <source>
        <dbReference type="ARBA" id="ARBA00023136"/>
    </source>
</evidence>
<evidence type="ECO:0000256" key="5">
    <source>
        <dbReference type="ARBA" id="ARBA00022496"/>
    </source>
</evidence>
<keyword evidence="4 14" id="KW-1134">Transmembrane beta strand</keyword>
<evidence type="ECO:0000256" key="13">
    <source>
        <dbReference type="ARBA" id="ARBA00023237"/>
    </source>
</evidence>
<keyword evidence="12 19" id="KW-0675">Receptor</keyword>
<accession>A0A512RQX2</accession>
<evidence type="ECO:0000256" key="15">
    <source>
        <dbReference type="RuleBase" id="RU003357"/>
    </source>
</evidence>
<protein>
    <submittedName>
        <fullName evidence="19">TonB-dependent receptor</fullName>
    </submittedName>
</protein>
<keyword evidence="3 14" id="KW-0813">Transport</keyword>
<dbReference type="RefSeq" id="WP_146866312.1">
    <property type="nucleotide sequence ID" value="NZ_BKAU01000005.1"/>
</dbReference>
<dbReference type="InterPro" id="IPR036942">
    <property type="entry name" value="Beta-barrel_TonB_sf"/>
</dbReference>
<evidence type="ECO:0000256" key="6">
    <source>
        <dbReference type="ARBA" id="ARBA00022692"/>
    </source>
</evidence>
<dbReference type="Pfam" id="PF07715">
    <property type="entry name" value="Plug"/>
    <property type="match status" value="1"/>
</dbReference>
<evidence type="ECO:0000256" key="7">
    <source>
        <dbReference type="ARBA" id="ARBA00022729"/>
    </source>
</evidence>
<organism evidence="19 20">
    <name type="scientific">Chitinophaga cymbidii</name>
    <dbReference type="NCBI Taxonomy" id="1096750"/>
    <lineage>
        <taxon>Bacteria</taxon>
        <taxon>Pseudomonadati</taxon>
        <taxon>Bacteroidota</taxon>
        <taxon>Chitinophagia</taxon>
        <taxon>Chitinophagales</taxon>
        <taxon>Chitinophagaceae</taxon>
        <taxon>Chitinophaga</taxon>
    </lineage>
</organism>
<dbReference type="EMBL" id="BKAU01000005">
    <property type="protein sequence ID" value="GEP98101.1"/>
    <property type="molecule type" value="Genomic_DNA"/>
</dbReference>
<evidence type="ECO:0000256" key="14">
    <source>
        <dbReference type="PROSITE-ProRule" id="PRU01360"/>
    </source>
</evidence>
<dbReference type="GO" id="GO:0038023">
    <property type="term" value="F:signaling receptor activity"/>
    <property type="evidence" value="ECO:0007669"/>
    <property type="project" value="InterPro"/>
</dbReference>
<evidence type="ECO:0000259" key="17">
    <source>
        <dbReference type="Pfam" id="PF00593"/>
    </source>
</evidence>
<name>A0A512RQX2_9BACT</name>
<evidence type="ECO:0000256" key="16">
    <source>
        <dbReference type="SAM" id="SignalP"/>
    </source>
</evidence>
<dbReference type="AlphaFoldDB" id="A0A512RQX2"/>
<dbReference type="Gene3D" id="2.60.40.1120">
    <property type="entry name" value="Carboxypeptidase-like, regulatory domain"/>
    <property type="match status" value="1"/>
</dbReference>
<dbReference type="GO" id="GO:0015344">
    <property type="term" value="F:siderophore uptake transmembrane transporter activity"/>
    <property type="evidence" value="ECO:0007669"/>
    <property type="project" value="TreeGrafter"/>
</dbReference>
<dbReference type="PANTHER" id="PTHR32552">
    <property type="entry name" value="FERRICHROME IRON RECEPTOR-RELATED"/>
    <property type="match status" value="1"/>
</dbReference>
<keyword evidence="10 15" id="KW-0798">TonB box</keyword>
<gene>
    <name evidence="19" type="ORF">CCY01nite_43610</name>
</gene>
<comment type="subcellular location">
    <subcellularLocation>
        <location evidence="1 14">Cell outer membrane</location>
        <topology evidence="1 14">Multi-pass membrane protein</topology>
    </subcellularLocation>
</comment>
<keyword evidence="8" id="KW-0408">Iron</keyword>
<dbReference type="NCBIfam" id="TIGR01783">
    <property type="entry name" value="TonB-siderophor"/>
    <property type="match status" value="1"/>
</dbReference>
<evidence type="ECO:0000256" key="2">
    <source>
        <dbReference type="ARBA" id="ARBA00009810"/>
    </source>
</evidence>
<dbReference type="PROSITE" id="PS52016">
    <property type="entry name" value="TONB_DEPENDENT_REC_3"/>
    <property type="match status" value="1"/>
</dbReference>
<evidence type="ECO:0000259" key="18">
    <source>
        <dbReference type="Pfam" id="PF07715"/>
    </source>
</evidence>
<feature type="domain" description="TonB-dependent receptor-like beta-barrel" evidence="17">
    <location>
        <begin position="334"/>
        <end position="753"/>
    </location>
</feature>
<dbReference type="Pfam" id="PF00593">
    <property type="entry name" value="TonB_dep_Rec_b-barrel"/>
    <property type="match status" value="1"/>
</dbReference>
<proteinExistence type="inferred from homology"/>
<evidence type="ECO:0000313" key="19">
    <source>
        <dbReference type="EMBL" id="GEP98101.1"/>
    </source>
</evidence>
<feature type="domain" description="TonB-dependent receptor plug" evidence="18">
    <location>
        <begin position="138"/>
        <end position="229"/>
    </location>
</feature>
<feature type="chain" id="PRO_5021783835" evidence="16">
    <location>
        <begin position="20"/>
        <end position="779"/>
    </location>
</feature>
<keyword evidence="7 16" id="KW-0732">Signal</keyword>
<dbReference type="InterPro" id="IPR037066">
    <property type="entry name" value="Plug_dom_sf"/>
</dbReference>
<dbReference type="SUPFAM" id="SSF49464">
    <property type="entry name" value="Carboxypeptidase regulatory domain-like"/>
    <property type="match status" value="1"/>
</dbReference>
<dbReference type="Gene3D" id="2.40.170.20">
    <property type="entry name" value="TonB-dependent receptor, beta-barrel domain"/>
    <property type="match status" value="1"/>
</dbReference>
<dbReference type="GO" id="GO:0015891">
    <property type="term" value="P:siderophore transport"/>
    <property type="evidence" value="ECO:0007669"/>
    <property type="project" value="InterPro"/>
</dbReference>
<keyword evidence="13 14" id="KW-0998">Cell outer membrane</keyword>
<feature type="signal peptide" evidence="16">
    <location>
        <begin position="1"/>
        <end position="19"/>
    </location>
</feature>
<keyword evidence="6 14" id="KW-0812">Transmembrane</keyword>
<dbReference type="Proteomes" id="UP000321436">
    <property type="component" value="Unassembled WGS sequence"/>
</dbReference>
<dbReference type="PANTHER" id="PTHR32552:SF68">
    <property type="entry name" value="FERRICHROME OUTER MEMBRANE TRANSPORTER_PHAGE RECEPTOR"/>
    <property type="match status" value="1"/>
</dbReference>
<evidence type="ECO:0000256" key="4">
    <source>
        <dbReference type="ARBA" id="ARBA00022452"/>
    </source>
</evidence>
<dbReference type="InterPro" id="IPR010105">
    <property type="entry name" value="TonB_sidphr_rcpt"/>
</dbReference>
<dbReference type="GO" id="GO:0009279">
    <property type="term" value="C:cell outer membrane"/>
    <property type="evidence" value="ECO:0007669"/>
    <property type="project" value="UniProtKB-SubCell"/>
</dbReference>
<dbReference type="SUPFAM" id="SSF56935">
    <property type="entry name" value="Porins"/>
    <property type="match status" value="1"/>
</dbReference>
<dbReference type="OrthoDB" id="9758472at2"/>
<dbReference type="InterPro" id="IPR008969">
    <property type="entry name" value="CarboxyPept-like_regulatory"/>
</dbReference>
<reference evidence="19 20" key="1">
    <citation type="submission" date="2019-07" db="EMBL/GenBank/DDBJ databases">
        <title>Whole genome shotgun sequence of Chitinophaga cymbidii NBRC 109752.</title>
        <authorList>
            <person name="Hosoyama A."/>
            <person name="Uohara A."/>
            <person name="Ohji S."/>
            <person name="Ichikawa N."/>
        </authorList>
    </citation>
    <scope>NUCLEOTIDE SEQUENCE [LARGE SCALE GENOMIC DNA]</scope>
    <source>
        <strain evidence="19 20">NBRC 109752</strain>
    </source>
</reference>
<keyword evidence="9" id="KW-0406">Ion transport</keyword>
<dbReference type="InterPro" id="IPR000531">
    <property type="entry name" value="Beta-barrel_TonB"/>
</dbReference>
<evidence type="ECO:0000256" key="1">
    <source>
        <dbReference type="ARBA" id="ARBA00004571"/>
    </source>
</evidence>
<keyword evidence="20" id="KW-1185">Reference proteome</keyword>
<dbReference type="CDD" id="cd01347">
    <property type="entry name" value="ligand_gated_channel"/>
    <property type="match status" value="1"/>
</dbReference>
<evidence type="ECO:0000256" key="9">
    <source>
        <dbReference type="ARBA" id="ARBA00023065"/>
    </source>
</evidence>
<evidence type="ECO:0000256" key="8">
    <source>
        <dbReference type="ARBA" id="ARBA00023004"/>
    </source>
</evidence>
<dbReference type="InterPro" id="IPR039426">
    <property type="entry name" value="TonB-dep_rcpt-like"/>
</dbReference>
<evidence type="ECO:0000256" key="10">
    <source>
        <dbReference type="ARBA" id="ARBA00023077"/>
    </source>
</evidence>
<evidence type="ECO:0000256" key="12">
    <source>
        <dbReference type="ARBA" id="ARBA00023170"/>
    </source>
</evidence>